<keyword evidence="3" id="KW-1185">Reference proteome</keyword>
<evidence type="ECO:0000313" key="2">
    <source>
        <dbReference type="EMBL" id="GBN83630.1"/>
    </source>
</evidence>
<evidence type="ECO:0000313" key="3">
    <source>
        <dbReference type="Proteomes" id="UP000499080"/>
    </source>
</evidence>
<protein>
    <submittedName>
        <fullName evidence="2">Uncharacterized protein</fullName>
    </submittedName>
</protein>
<dbReference type="EMBL" id="BGPR01020028">
    <property type="protein sequence ID" value="GBN83628.1"/>
    <property type="molecule type" value="Genomic_DNA"/>
</dbReference>
<evidence type="ECO:0000313" key="1">
    <source>
        <dbReference type="EMBL" id="GBN83628.1"/>
    </source>
</evidence>
<dbReference type="EMBL" id="BGPR01020029">
    <property type="protein sequence ID" value="GBN83630.1"/>
    <property type="molecule type" value="Genomic_DNA"/>
</dbReference>
<name>A0A4Y2S8R2_ARAVE</name>
<organism evidence="2 3">
    <name type="scientific">Araneus ventricosus</name>
    <name type="common">Orbweaver spider</name>
    <name type="synonym">Epeira ventricosa</name>
    <dbReference type="NCBI Taxonomy" id="182803"/>
    <lineage>
        <taxon>Eukaryota</taxon>
        <taxon>Metazoa</taxon>
        <taxon>Ecdysozoa</taxon>
        <taxon>Arthropoda</taxon>
        <taxon>Chelicerata</taxon>
        <taxon>Arachnida</taxon>
        <taxon>Araneae</taxon>
        <taxon>Araneomorphae</taxon>
        <taxon>Entelegynae</taxon>
        <taxon>Araneoidea</taxon>
        <taxon>Araneidae</taxon>
        <taxon>Araneus</taxon>
    </lineage>
</organism>
<reference evidence="2 3" key="1">
    <citation type="journal article" date="2019" name="Sci. Rep.">
        <title>Orb-weaving spider Araneus ventricosus genome elucidates the spidroin gene catalogue.</title>
        <authorList>
            <person name="Kono N."/>
            <person name="Nakamura H."/>
            <person name="Ohtoshi R."/>
            <person name="Moran D.A.P."/>
            <person name="Shinohara A."/>
            <person name="Yoshida Y."/>
            <person name="Fujiwara M."/>
            <person name="Mori M."/>
            <person name="Tomita M."/>
            <person name="Arakawa K."/>
        </authorList>
    </citation>
    <scope>NUCLEOTIDE SEQUENCE [LARGE SCALE GENOMIC DNA]</scope>
</reference>
<dbReference type="Proteomes" id="UP000499080">
    <property type="component" value="Unassembled WGS sequence"/>
</dbReference>
<gene>
    <name evidence="2" type="ORF">AVEN_245424_1</name>
    <name evidence="1" type="ORF">AVEN_8137_1</name>
</gene>
<dbReference type="OrthoDB" id="10051765at2759"/>
<comment type="caution">
    <text evidence="2">The sequence shown here is derived from an EMBL/GenBank/DDBJ whole genome shotgun (WGS) entry which is preliminary data.</text>
</comment>
<accession>A0A4Y2S8R2</accession>
<dbReference type="AlphaFoldDB" id="A0A4Y2S8R2"/>
<sequence>MATENSTIFTISRSSPLQRLKIDTEIKRVQDKLLLTYCCTRLLQKDCAVTKPLVGPMDKTCRHCDAKLFSLTVSEGPSSLCWHKSKINLLEVVVCDELKILLERNNNTIENLDNIGQSNGALDMDPVQVNPVHVPGRGPFCFKIYGQMYQTIGGQKVKIPATMDYLLWILTKL</sequence>
<proteinExistence type="predicted"/>